<dbReference type="Gene3D" id="1.20.1070.10">
    <property type="entry name" value="Rhodopsin 7-helix transmembrane proteins"/>
    <property type="match status" value="1"/>
</dbReference>
<gene>
    <name evidence="12" type="ORF">DAPPUDRAFT_317355</name>
</gene>
<dbReference type="PRINTS" id="PR00896">
    <property type="entry name" value="VASOPRESSINR"/>
</dbReference>
<evidence type="ECO:0000313" key="13">
    <source>
        <dbReference type="Proteomes" id="UP000000305"/>
    </source>
</evidence>
<dbReference type="SUPFAM" id="SSF81321">
    <property type="entry name" value="Family A G protein-coupled receptor-like"/>
    <property type="match status" value="1"/>
</dbReference>
<dbReference type="InterPro" id="IPR000276">
    <property type="entry name" value="GPCR_Rhodpsn"/>
</dbReference>
<evidence type="ECO:0000256" key="6">
    <source>
        <dbReference type="ARBA" id="ARBA00023136"/>
    </source>
</evidence>
<evidence type="ECO:0000256" key="1">
    <source>
        <dbReference type="ARBA" id="ARBA00004651"/>
    </source>
</evidence>
<evidence type="ECO:0000256" key="3">
    <source>
        <dbReference type="ARBA" id="ARBA00022692"/>
    </source>
</evidence>
<dbReference type="PROSITE" id="PS00237">
    <property type="entry name" value="G_PROTEIN_RECEP_F1_1"/>
    <property type="match status" value="1"/>
</dbReference>
<feature type="transmembrane region" description="Helical" evidence="10">
    <location>
        <begin position="203"/>
        <end position="227"/>
    </location>
</feature>
<dbReference type="PROSITE" id="PS50262">
    <property type="entry name" value="G_PROTEIN_RECEP_F1_2"/>
    <property type="match status" value="1"/>
</dbReference>
<dbReference type="OMA" id="WKAGNTA"/>
<comment type="similarity">
    <text evidence="10">Belongs to the G-protein coupled receptor 1 family. Vasopressin/oxytocin receptor subfamily.</text>
</comment>
<dbReference type="KEGG" id="dpx:DAPPUDRAFT_317355"/>
<dbReference type="InParanoid" id="E9GFQ7"/>
<keyword evidence="5 10" id="KW-0297">G-protein coupled receptor</keyword>
<keyword evidence="4 10" id="KW-1133">Transmembrane helix</keyword>
<dbReference type="InterPro" id="IPR017452">
    <property type="entry name" value="GPCR_Rhodpsn_7TM"/>
</dbReference>
<evidence type="ECO:0000256" key="9">
    <source>
        <dbReference type="ARBA" id="ARBA00023224"/>
    </source>
</evidence>
<feature type="transmembrane region" description="Helical" evidence="10">
    <location>
        <begin position="80"/>
        <end position="98"/>
    </location>
</feature>
<feature type="transmembrane region" description="Helical" evidence="10">
    <location>
        <begin position="48"/>
        <end position="68"/>
    </location>
</feature>
<dbReference type="eggNOG" id="KOG3656">
    <property type="taxonomic scope" value="Eukaryota"/>
</dbReference>
<dbReference type="PANTHER" id="PTHR24224:SF6">
    <property type="entry name" value="CARDIOACCELERATORY PEPTIDE RECEPTOR-RELATED"/>
    <property type="match status" value="1"/>
</dbReference>
<keyword evidence="8 10" id="KW-0325">Glycoprotein</keyword>
<sequence length="345" mass="38790">MGDDDSCLERTWFNSDQLAGELNLCPSPSNSTEDDFNTFYFYQTEQLAFLWILLILIVVGNMAVLVALSMSSARKSRMNYFIKHLAIADLSVGVISVLTDIVWKITVAWHAGNIACKVIRFSQVLVTYSSTYVLVALSIDRYDAICHPMNFSRGWRRARILVSVAWILSAIFSSPMLVLYEQGLVQGQVQCWIDFTAPWQWQLYLTLVAVSLLVLPALLIFACYIVIVRTIWVQSAIFLGINRAGGSAGTAMLDEDQESRRASSRGIIPRAKIKTVKMTFVIVFVFILCWAPYIVFDLLQVYGHIPKSKTMIAVATFIQSLAPLNSAANPLIYCLFSTHLCRNLR</sequence>
<name>E9GFQ7_DAPPU</name>
<dbReference type="PhylomeDB" id="E9GFQ7"/>
<dbReference type="EMBL" id="GL732542">
    <property type="protein sequence ID" value="EFX81678.1"/>
    <property type="molecule type" value="Genomic_DNA"/>
</dbReference>
<dbReference type="PANTHER" id="PTHR24224">
    <property type="entry name" value="CARDIOACCELERATORY PEPTIDE RECEPTOR-RELATED"/>
    <property type="match status" value="1"/>
</dbReference>
<evidence type="ECO:0000259" key="11">
    <source>
        <dbReference type="PROSITE" id="PS50262"/>
    </source>
</evidence>
<proteinExistence type="inferred from homology"/>
<dbReference type="PRINTS" id="PR00237">
    <property type="entry name" value="GPCRRHODOPSN"/>
</dbReference>
<dbReference type="HOGENOM" id="CLU_009579_15_0_1"/>
<feature type="transmembrane region" description="Helical" evidence="10">
    <location>
        <begin position="160"/>
        <end position="180"/>
    </location>
</feature>
<keyword evidence="13" id="KW-1185">Reference proteome</keyword>
<dbReference type="GO" id="GO:0005000">
    <property type="term" value="F:vasopressin receptor activity"/>
    <property type="evidence" value="ECO:0007669"/>
    <property type="project" value="InterPro"/>
</dbReference>
<dbReference type="GO" id="GO:0008188">
    <property type="term" value="F:neuropeptide receptor activity"/>
    <property type="evidence" value="ECO:0000318"/>
    <property type="project" value="GO_Central"/>
</dbReference>
<evidence type="ECO:0000313" key="12">
    <source>
        <dbReference type="EMBL" id="EFX81678.1"/>
    </source>
</evidence>
<accession>E9GFQ7</accession>
<keyword evidence="3 10" id="KW-0812">Transmembrane</keyword>
<feature type="transmembrane region" description="Helical" evidence="10">
    <location>
        <begin position="311"/>
        <end position="336"/>
    </location>
</feature>
<feature type="transmembrane region" description="Helical" evidence="10">
    <location>
        <begin position="118"/>
        <end position="139"/>
    </location>
</feature>
<dbReference type="FunFam" id="1.20.1070.10:FF:000188">
    <property type="entry name" value="Neuropeptide S receptor"/>
    <property type="match status" value="1"/>
</dbReference>
<dbReference type="AlphaFoldDB" id="E9GFQ7"/>
<dbReference type="GO" id="GO:0007218">
    <property type="term" value="P:neuropeptide signaling pathway"/>
    <property type="evidence" value="ECO:0000318"/>
    <property type="project" value="GO_Central"/>
</dbReference>
<evidence type="ECO:0000256" key="5">
    <source>
        <dbReference type="ARBA" id="ARBA00023040"/>
    </source>
</evidence>
<dbReference type="CDD" id="cd15197">
    <property type="entry name" value="7tmA_NPSR"/>
    <property type="match status" value="1"/>
</dbReference>
<feature type="domain" description="G-protein coupled receptors family 1 profile" evidence="11">
    <location>
        <begin position="60"/>
        <end position="333"/>
    </location>
</feature>
<dbReference type="Proteomes" id="UP000000305">
    <property type="component" value="Unassembled WGS sequence"/>
</dbReference>
<comment type="subcellular location">
    <subcellularLocation>
        <location evidence="1 10">Cell membrane</location>
        <topology evidence="1 10">Multi-pass membrane protein</topology>
    </subcellularLocation>
</comment>
<dbReference type="OrthoDB" id="5987909at2759"/>
<feature type="transmembrane region" description="Helical" evidence="10">
    <location>
        <begin position="280"/>
        <end position="299"/>
    </location>
</feature>
<evidence type="ECO:0000256" key="7">
    <source>
        <dbReference type="ARBA" id="ARBA00023170"/>
    </source>
</evidence>
<evidence type="ECO:0000256" key="8">
    <source>
        <dbReference type="ARBA" id="ARBA00023180"/>
    </source>
</evidence>
<keyword evidence="2" id="KW-1003">Cell membrane</keyword>
<keyword evidence="7 10" id="KW-0675">Receptor</keyword>
<dbReference type="FunCoup" id="E9GFQ7">
    <property type="interactions" value="107"/>
</dbReference>
<reference evidence="12 13" key="1">
    <citation type="journal article" date="2011" name="Science">
        <title>The ecoresponsive genome of Daphnia pulex.</title>
        <authorList>
            <person name="Colbourne J.K."/>
            <person name="Pfrender M.E."/>
            <person name="Gilbert D."/>
            <person name="Thomas W.K."/>
            <person name="Tucker A."/>
            <person name="Oakley T.H."/>
            <person name="Tokishita S."/>
            <person name="Aerts A."/>
            <person name="Arnold G.J."/>
            <person name="Basu M.K."/>
            <person name="Bauer D.J."/>
            <person name="Caceres C.E."/>
            <person name="Carmel L."/>
            <person name="Casola C."/>
            <person name="Choi J.H."/>
            <person name="Detter J.C."/>
            <person name="Dong Q."/>
            <person name="Dusheyko S."/>
            <person name="Eads B.D."/>
            <person name="Frohlich T."/>
            <person name="Geiler-Samerotte K.A."/>
            <person name="Gerlach D."/>
            <person name="Hatcher P."/>
            <person name="Jogdeo S."/>
            <person name="Krijgsveld J."/>
            <person name="Kriventseva E.V."/>
            <person name="Kultz D."/>
            <person name="Laforsch C."/>
            <person name="Lindquist E."/>
            <person name="Lopez J."/>
            <person name="Manak J.R."/>
            <person name="Muller J."/>
            <person name="Pangilinan J."/>
            <person name="Patwardhan R.P."/>
            <person name="Pitluck S."/>
            <person name="Pritham E.J."/>
            <person name="Rechtsteiner A."/>
            <person name="Rho M."/>
            <person name="Rogozin I.B."/>
            <person name="Sakarya O."/>
            <person name="Salamov A."/>
            <person name="Schaack S."/>
            <person name="Shapiro H."/>
            <person name="Shiga Y."/>
            <person name="Skalitzky C."/>
            <person name="Smith Z."/>
            <person name="Souvorov A."/>
            <person name="Sung W."/>
            <person name="Tang Z."/>
            <person name="Tsuchiya D."/>
            <person name="Tu H."/>
            <person name="Vos H."/>
            <person name="Wang M."/>
            <person name="Wolf Y.I."/>
            <person name="Yamagata H."/>
            <person name="Yamada T."/>
            <person name="Ye Y."/>
            <person name="Shaw J.R."/>
            <person name="Andrews J."/>
            <person name="Crease T.J."/>
            <person name="Tang H."/>
            <person name="Lucas S.M."/>
            <person name="Robertson H.M."/>
            <person name="Bork P."/>
            <person name="Koonin E.V."/>
            <person name="Zdobnov E.M."/>
            <person name="Grigoriev I.V."/>
            <person name="Lynch M."/>
            <person name="Boore J.L."/>
        </authorList>
    </citation>
    <scope>NUCLEOTIDE SEQUENCE [LARGE SCALE GENOMIC DNA]</scope>
</reference>
<keyword evidence="9 10" id="KW-0807">Transducer</keyword>
<evidence type="ECO:0000256" key="2">
    <source>
        <dbReference type="ARBA" id="ARBA00022475"/>
    </source>
</evidence>
<evidence type="ECO:0000256" key="4">
    <source>
        <dbReference type="ARBA" id="ARBA00022989"/>
    </source>
</evidence>
<protein>
    <recommendedName>
        <fullName evidence="11">G-protein coupled receptors family 1 profile domain-containing protein</fullName>
    </recommendedName>
</protein>
<organism evidence="12 13">
    <name type="scientific">Daphnia pulex</name>
    <name type="common">Water flea</name>
    <dbReference type="NCBI Taxonomy" id="6669"/>
    <lineage>
        <taxon>Eukaryota</taxon>
        <taxon>Metazoa</taxon>
        <taxon>Ecdysozoa</taxon>
        <taxon>Arthropoda</taxon>
        <taxon>Crustacea</taxon>
        <taxon>Branchiopoda</taxon>
        <taxon>Diplostraca</taxon>
        <taxon>Cladocera</taxon>
        <taxon>Anomopoda</taxon>
        <taxon>Daphniidae</taxon>
        <taxon>Daphnia</taxon>
    </lineage>
</organism>
<dbReference type="InterPro" id="IPR052665">
    <property type="entry name" value="Neuropeptide-GPCR"/>
</dbReference>
<dbReference type="STRING" id="6669.E9GFQ7"/>
<dbReference type="InterPro" id="IPR001817">
    <property type="entry name" value="Vasoprsn_rcpt"/>
</dbReference>
<keyword evidence="6 10" id="KW-0472">Membrane</keyword>
<evidence type="ECO:0000256" key="10">
    <source>
        <dbReference type="RuleBase" id="RU046427"/>
    </source>
</evidence>
<dbReference type="Pfam" id="PF00001">
    <property type="entry name" value="7tm_1"/>
    <property type="match status" value="1"/>
</dbReference>
<dbReference type="GO" id="GO:0005886">
    <property type="term" value="C:plasma membrane"/>
    <property type="evidence" value="ECO:0000318"/>
    <property type="project" value="GO_Central"/>
</dbReference>